<dbReference type="GO" id="GO:0019369">
    <property type="term" value="P:arachidonate metabolic process"/>
    <property type="evidence" value="ECO:0007669"/>
    <property type="project" value="TreeGrafter"/>
</dbReference>
<dbReference type="Pfam" id="PF01734">
    <property type="entry name" value="Patatin"/>
    <property type="match status" value="1"/>
</dbReference>
<evidence type="ECO:0000256" key="2">
    <source>
        <dbReference type="PROSITE-ProRule" id="PRU01161"/>
    </source>
</evidence>
<dbReference type="PANTHER" id="PTHR24185:SF4">
    <property type="entry name" value="SERINE HYDROLASE, PUTATIVE (AFU_ORTHOLOGUE AFUA_2G07870)-RELATED"/>
    <property type="match status" value="1"/>
</dbReference>
<name>A0A4V3SI21_9PEZI</name>
<dbReference type="STRING" id="341454.A0A4V3SI21"/>
<dbReference type="Gene3D" id="3.40.1090.10">
    <property type="entry name" value="Cytosolic phospholipase A2 catalytic domain"/>
    <property type="match status" value="1"/>
</dbReference>
<dbReference type="InParanoid" id="A0A4V3SI21"/>
<dbReference type="EMBL" id="ML220142">
    <property type="protein sequence ID" value="TGZ78414.1"/>
    <property type="molecule type" value="Genomic_DNA"/>
</dbReference>
<evidence type="ECO:0000256" key="3">
    <source>
        <dbReference type="SAM" id="MobiDB-lite"/>
    </source>
</evidence>
<feature type="compositionally biased region" description="Polar residues" evidence="3">
    <location>
        <begin position="207"/>
        <end position="218"/>
    </location>
</feature>
<dbReference type="PANTHER" id="PTHR24185">
    <property type="entry name" value="CALCIUM-INDEPENDENT PHOSPHOLIPASE A2-GAMMA"/>
    <property type="match status" value="1"/>
</dbReference>
<dbReference type="OrthoDB" id="630895at2759"/>
<comment type="caution">
    <text evidence="2">Lacks conserved residue(s) required for the propagation of feature annotation.</text>
</comment>
<feature type="domain" description="PNPLA" evidence="4">
    <location>
        <begin position="50"/>
        <end position="318"/>
    </location>
</feature>
<evidence type="ECO:0000313" key="5">
    <source>
        <dbReference type="EMBL" id="TGZ78414.1"/>
    </source>
</evidence>
<dbReference type="AlphaFoldDB" id="A0A4V3SI21"/>
<reference evidence="5 6" key="1">
    <citation type="submission" date="2019-04" db="EMBL/GenBank/DDBJ databases">
        <title>Comparative genomics and transcriptomics to analyze fruiting body development in filamentous ascomycetes.</title>
        <authorList>
            <consortium name="DOE Joint Genome Institute"/>
            <person name="Lutkenhaus R."/>
            <person name="Traeger S."/>
            <person name="Breuer J."/>
            <person name="Kuo A."/>
            <person name="Lipzen A."/>
            <person name="Pangilinan J."/>
            <person name="Dilworth D."/>
            <person name="Sandor L."/>
            <person name="Poggeler S."/>
            <person name="Barry K."/>
            <person name="Grigoriev I.V."/>
            <person name="Nowrousian M."/>
        </authorList>
    </citation>
    <scope>NUCLEOTIDE SEQUENCE [LARGE SCALE GENOMIC DNA]</scope>
    <source>
        <strain evidence="5 6">CBS 389.68</strain>
    </source>
</reference>
<proteinExistence type="predicted"/>
<feature type="short sequence motif" description="DGA/G" evidence="2">
    <location>
        <begin position="305"/>
        <end position="307"/>
    </location>
</feature>
<evidence type="ECO:0000259" key="4">
    <source>
        <dbReference type="PROSITE" id="PS51635"/>
    </source>
</evidence>
<keyword evidence="6" id="KW-1185">Reference proteome</keyword>
<dbReference type="InterPro" id="IPR002641">
    <property type="entry name" value="PNPLA_dom"/>
</dbReference>
<keyword evidence="1" id="KW-0443">Lipid metabolism</keyword>
<dbReference type="PROSITE" id="PS51635">
    <property type="entry name" value="PNPLA"/>
    <property type="match status" value="1"/>
</dbReference>
<feature type="short sequence motif" description="GXGXXG" evidence="2">
    <location>
        <begin position="54"/>
        <end position="59"/>
    </location>
</feature>
<dbReference type="GO" id="GO:0046486">
    <property type="term" value="P:glycerolipid metabolic process"/>
    <property type="evidence" value="ECO:0007669"/>
    <property type="project" value="UniProtKB-ARBA"/>
</dbReference>
<feature type="compositionally biased region" description="Gly residues" evidence="3">
    <location>
        <begin position="172"/>
        <end position="183"/>
    </location>
</feature>
<organism evidence="5 6">
    <name type="scientific">Ascodesmis nigricans</name>
    <dbReference type="NCBI Taxonomy" id="341454"/>
    <lineage>
        <taxon>Eukaryota</taxon>
        <taxon>Fungi</taxon>
        <taxon>Dikarya</taxon>
        <taxon>Ascomycota</taxon>
        <taxon>Pezizomycotina</taxon>
        <taxon>Pezizomycetes</taxon>
        <taxon>Pezizales</taxon>
        <taxon>Ascodesmidaceae</taxon>
        <taxon>Ascodesmis</taxon>
    </lineage>
</organism>
<feature type="region of interest" description="Disordered" evidence="3">
    <location>
        <begin position="1"/>
        <end position="20"/>
    </location>
</feature>
<evidence type="ECO:0000256" key="1">
    <source>
        <dbReference type="ARBA" id="ARBA00023098"/>
    </source>
</evidence>
<feature type="compositionally biased region" description="Polar residues" evidence="3">
    <location>
        <begin position="188"/>
        <end position="198"/>
    </location>
</feature>
<accession>A0A4V3SI21</accession>
<evidence type="ECO:0000313" key="6">
    <source>
        <dbReference type="Proteomes" id="UP000298138"/>
    </source>
</evidence>
<sequence length="489" mass="53090">MRPLLSQTDDRFSTTTGTTHNTLSTISNNTAYFRPASPSERDSTLPLRLLSIDGGGIHGYATLLQIQELMLTLFVSLHNRYPRTDELPRPCDHFDLIGGTGTGGLIALLLGRLRLDIESAKAAYSRISRDSFRSENTVIGLPVKKTLFKATKFEVSLKDTISTALATPIVTGGGVQPSGGSKSGGSSITANGGSNTTVAGKPKPGRNNYQPLFKSISNPAGIGKLPSSPPATKKGDPETLLYDPSPTRCRVFVTAVHKGSAQLLLLRSYDAAGSRWRIWEAARATCASPPFFKALTVENSIFLGDGGSPVAAVVEEAISREFPGRDVGVLVSIGSGSPRGNEAEKAHLQLLRSGYLDPRNCYRLDPAREVREYGNEWDRYREIAERVKRYIASQEARDMITDAAGKMAGIAMLKMMPVDGEMEGKGEGVMLLNRHREMGRTVVSDEFWGLGLGIGEEEDAVVSDLEEDEEVMAHLEQLREITRRMYAAA</sequence>
<dbReference type="GO" id="GO:0047499">
    <property type="term" value="F:calcium-independent phospholipase A2 activity"/>
    <property type="evidence" value="ECO:0007669"/>
    <property type="project" value="TreeGrafter"/>
</dbReference>
<dbReference type="InterPro" id="IPR016035">
    <property type="entry name" value="Acyl_Trfase/lysoPLipase"/>
</dbReference>
<dbReference type="Proteomes" id="UP000298138">
    <property type="component" value="Unassembled WGS sequence"/>
</dbReference>
<dbReference type="GO" id="GO:0016020">
    <property type="term" value="C:membrane"/>
    <property type="evidence" value="ECO:0007669"/>
    <property type="project" value="TreeGrafter"/>
</dbReference>
<protein>
    <submittedName>
        <fullName evidence="5">FabD/lysophospholipase-like protein</fullName>
    </submittedName>
</protein>
<dbReference type="SUPFAM" id="SSF52151">
    <property type="entry name" value="FabD/lysophospholipase-like"/>
    <property type="match status" value="1"/>
</dbReference>
<feature type="region of interest" description="Disordered" evidence="3">
    <location>
        <begin position="172"/>
        <end position="240"/>
    </location>
</feature>
<gene>
    <name evidence="5" type="ORF">EX30DRAFT_343308</name>
</gene>